<dbReference type="Gene3D" id="3.40.50.12780">
    <property type="entry name" value="N-terminal domain of ligase-like"/>
    <property type="match status" value="1"/>
</dbReference>
<dbReference type="EMBL" id="UYRU01086151">
    <property type="protein sequence ID" value="VDN34908.1"/>
    <property type="molecule type" value="Genomic_DNA"/>
</dbReference>
<dbReference type="Pfam" id="PF00501">
    <property type="entry name" value="AMP-binding"/>
    <property type="match status" value="1"/>
</dbReference>
<dbReference type="InterPro" id="IPR042099">
    <property type="entry name" value="ANL_N_sf"/>
</dbReference>
<organism evidence="2 3">
    <name type="scientific">Dibothriocephalus latus</name>
    <name type="common">Fish tapeworm</name>
    <name type="synonym">Diphyllobothrium latum</name>
    <dbReference type="NCBI Taxonomy" id="60516"/>
    <lineage>
        <taxon>Eukaryota</taxon>
        <taxon>Metazoa</taxon>
        <taxon>Spiralia</taxon>
        <taxon>Lophotrochozoa</taxon>
        <taxon>Platyhelminthes</taxon>
        <taxon>Cestoda</taxon>
        <taxon>Eucestoda</taxon>
        <taxon>Diphyllobothriidea</taxon>
        <taxon>Diphyllobothriidae</taxon>
        <taxon>Dibothriocephalus</taxon>
    </lineage>
</organism>
<evidence type="ECO:0000313" key="2">
    <source>
        <dbReference type="EMBL" id="VDN34908.1"/>
    </source>
</evidence>
<feature type="domain" description="AMP-dependent synthetase/ligase" evidence="1">
    <location>
        <begin position="75"/>
        <end position="168"/>
    </location>
</feature>
<sequence length="176" mass="19172">MSRLTLSSLKAQSSRNAAVQVTCEVDWQEALISISYLSPLVNAVVLSTDAIAYCYYFGGYGSDAWDCTLSEDWDDALNVSELSVCICDSPTRVRNLLSDIAEAPFLKTIILTKASEEELATLRSEAAGRAQILLFKDVLDLGTAGAQPEKLPEPDDLHLLCYTSGTTGVFFMSLRC</sequence>
<evidence type="ECO:0000313" key="3">
    <source>
        <dbReference type="Proteomes" id="UP000281553"/>
    </source>
</evidence>
<dbReference type="OrthoDB" id="416786at2759"/>
<keyword evidence="3" id="KW-1185">Reference proteome</keyword>
<dbReference type="InterPro" id="IPR000873">
    <property type="entry name" value="AMP-dep_synth/lig_dom"/>
</dbReference>
<accession>A0A3P7NH74</accession>
<gene>
    <name evidence="2" type="ORF">DILT_LOCUS16631</name>
</gene>
<protein>
    <recommendedName>
        <fullName evidence="1">AMP-dependent synthetase/ligase domain-containing protein</fullName>
    </recommendedName>
</protein>
<reference evidence="2 3" key="1">
    <citation type="submission" date="2018-11" db="EMBL/GenBank/DDBJ databases">
        <authorList>
            <consortium name="Pathogen Informatics"/>
        </authorList>
    </citation>
    <scope>NUCLEOTIDE SEQUENCE [LARGE SCALE GENOMIC DNA]</scope>
</reference>
<proteinExistence type="predicted"/>
<dbReference type="SUPFAM" id="SSF56801">
    <property type="entry name" value="Acetyl-CoA synthetase-like"/>
    <property type="match status" value="1"/>
</dbReference>
<evidence type="ECO:0000259" key="1">
    <source>
        <dbReference type="Pfam" id="PF00501"/>
    </source>
</evidence>
<dbReference type="AlphaFoldDB" id="A0A3P7NH74"/>
<name>A0A3P7NH74_DIBLA</name>
<dbReference type="Proteomes" id="UP000281553">
    <property type="component" value="Unassembled WGS sequence"/>
</dbReference>